<keyword evidence="1" id="KW-0812">Transmembrane</keyword>
<dbReference type="OrthoDB" id="1914642at2759"/>
<accession>A0A9Q1LY67</accession>
<organism evidence="3 4">
    <name type="scientific">Anisodus acutangulus</name>
    <dbReference type="NCBI Taxonomy" id="402998"/>
    <lineage>
        <taxon>Eukaryota</taxon>
        <taxon>Viridiplantae</taxon>
        <taxon>Streptophyta</taxon>
        <taxon>Embryophyta</taxon>
        <taxon>Tracheophyta</taxon>
        <taxon>Spermatophyta</taxon>
        <taxon>Magnoliopsida</taxon>
        <taxon>eudicotyledons</taxon>
        <taxon>Gunneridae</taxon>
        <taxon>Pentapetalae</taxon>
        <taxon>asterids</taxon>
        <taxon>lamiids</taxon>
        <taxon>Solanales</taxon>
        <taxon>Solanaceae</taxon>
        <taxon>Solanoideae</taxon>
        <taxon>Hyoscyameae</taxon>
        <taxon>Anisodus</taxon>
    </lineage>
</organism>
<dbReference type="PANTHER" id="PTHR33881">
    <property type="entry name" value="NEUROGENIC LOCUS NOTCH-LIKE PROTEIN"/>
    <property type="match status" value="1"/>
</dbReference>
<evidence type="ECO:0000313" key="4">
    <source>
        <dbReference type="Proteomes" id="UP001152561"/>
    </source>
</evidence>
<keyword evidence="1" id="KW-1133">Transmembrane helix</keyword>
<protein>
    <submittedName>
        <fullName evidence="3">Uncharacterized protein</fullName>
    </submittedName>
</protein>
<name>A0A9Q1LY67_9SOLA</name>
<feature type="signal peptide" evidence="2">
    <location>
        <begin position="1"/>
        <end position="23"/>
    </location>
</feature>
<feature type="transmembrane region" description="Helical" evidence="1">
    <location>
        <begin position="189"/>
        <end position="213"/>
    </location>
</feature>
<sequence length="214" mass="23085">MASFHIIAIFSLILLLLPIWSTANNALPPIFSPIFENVCKEVNCGKGSCKASSNATFGFACECEPGWRQTRSENDNLFRFLPCVVPNCTLNFSCGDKEAPAPAPDKRSNSSIFEPCHWADCGGGMCNKTSPVTYSCDCEEGYYNLLNQTAFPCFKECALGMDCAQLGIDIMNNKSSSPSPNLPDNSKSIAISFFGGGYGWLIITAASMAAILLI</sequence>
<comment type="caution">
    <text evidence="3">The sequence shown here is derived from an EMBL/GenBank/DDBJ whole genome shotgun (WGS) entry which is preliminary data.</text>
</comment>
<reference evidence="4" key="1">
    <citation type="journal article" date="2023" name="Proc. Natl. Acad. Sci. U.S.A.">
        <title>Genomic and structural basis for evolution of tropane alkaloid biosynthesis.</title>
        <authorList>
            <person name="Wanga Y.-J."/>
            <person name="Taina T."/>
            <person name="Yua J.-Y."/>
            <person name="Lia J."/>
            <person name="Xua B."/>
            <person name="Chenc J."/>
            <person name="D'Auriad J.C."/>
            <person name="Huanga J.-P."/>
            <person name="Huanga S.-X."/>
        </authorList>
    </citation>
    <scope>NUCLEOTIDE SEQUENCE [LARGE SCALE GENOMIC DNA]</scope>
    <source>
        <strain evidence="4">cv. KIB-2019</strain>
    </source>
</reference>
<keyword evidence="1" id="KW-0472">Membrane</keyword>
<gene>
    <name evidence="3" type="ORF">K7X08_010922</name>
</gene>
<dbReference type="EMBL" id="JAJAGQ010000012">
    <property type="protein sequence ID" value="KAJ8547336.1"/>
    <property type="molecule type" value="Genomic_DNA"/>
</dbReference>
<dbReference type="PANTHER" id="PTHR33881:SF7">
    <property type="entry name" value="NEUROGENIC LOCUS NOTCH-LIKE PROTEIN"/>
    <property type="match status" value="1"/>
</dbReference>
<keyword evidence="4" id="KW-1185">Reference proteome</keyword>
<evidence type="ECO:0000313" key="3">
    <source>
        <dbReference type="EMBL" id="KAJ8547336.1"/>
    </source>
</evidence>
<feature type="chain" id="PRO_5040403549" evidence="2">
    <location>
        <begin position="24"/>
        <end position="214"/>
    </location>
</feature>
<evidence type="ECO:0000256" key="2">
    <source>
        <dbReference type="SAM" id="SignalP"/>
    </source>
</evidence>
<dbReference type="AlphaFoldDB" id="A0A9Q1LY67"/>
<evidence type="ECO:0000256" key="1">
    <source>
        <dbReference type="SAM" id="Phobius"/>
    </source>
</evidence>
<dbReference type="Proteomes" id="UP001152561">
    <property type="component" value="Unassembled WGS sequence"/>
</dbReference>
<proteinExistence type="predicted"/>
<keyword evidence="2" id="KW-0732">Signal</keyword>